<evidence type="ECO:0000256" key="9">
    <source>
        <dbReference type="ARBA" id="ARBA00023136"/>
    </source>
</evidence>
<keyword evidence="7 10" id="KW-0283">Flagellar rotation</keyword>
<dbReference type="RefSeq" id="WP_183359856.1">
    <property type="nucleotide sequence ID" value="NZ_BLXZ01000002.1"/>
</dbReference>
<keyword evidence="8 10" id="KW-1133">Transmembrane helix</keyword>
<dbReference type="AlphaFoldDB" id="A0A6V8N429"/>
<feature type="compositionally biased region" description="Basic and acidic residues" evidence="11">
    <location>
        <begin position="48"/>
        <end position="84"/>
    </location>
</feature>
<keyword evidence="5 10" id="KW-0145">Chemotaxis</keyword>
<name>A0A6V8N429_9BACT</name>
<comment type="function">
    <text evidence="1 10">Controls the rotational direction of flagella during chemotaxis.</text>
</comment>
<evidence type="ECO:0000256" key="2">
    <source>
        <dbReference type="ARBA" id="ARBA00004162"/>
    </source>
</evidence>
<comment type="subcellular location">
    <subcellularLocation>
        <location evidence="2">Cell membrane</location>
        <topology evidence="2">Single-pass membrane protein</topology>
    </subcellularLocation>
</comment>
<evidence type="ECO:0000256" key="4">
    <source>
        <dbReference type="ARBA" id="ARBA00022475"/>
    </source>
</evidence>
<dbReference type="PANTHER" id="PTHR35091:SF2">
    <property type="entry name" value="FLAGELLAR PROTEIN FLIL"/>
    <property type="match status" value="1"/>
</dbReference>
<protein>
    <recommendedName>
        <fullName evidence="10">Flagellar protein FliL</fullName>
    </recommendedName>
</protein>
<evidence type="ECO:0000256" key="1">
    <source>
        <dbReference type="ARBA" id="ARBA00002254"/>
    </source>
</evidence>
<dbReference type="Pfam" id="PF03748">
    <property type="entry name" value="FliL"/>
    <property type="match status" value="1"/>
</dbReference>
<keyword evidence="6 10" id="KW-0812">Transmembrane</keyword>
<keyword evidence="12" id="KW-0969">Cilium</keyword>
<evidence type="ECO:0000313" key="12">
    <source>
        <dbReference type="EMBL" id="GFO67298.1"/>
    </source>
</evidence>
<dbReference type="GO" id="GO:0071978">
    <property type="term" value="P:bacterial-type flagellum-dependent swarming motility"/>
    <property type="evidence" value="ECO:0007669"/>
    <property type="project" value="TreeGrafter"/>
</dbReference>
<feature type="region of interest" description="Disordered" evidence="11">
    <location>
        <begin position="48"/>
        <end position="86"/>
    </location>
</feature>
<dbReference type="GO" id="GO:0005886">
    <property type="term" value="C:plasma membrane"/>
    <property type="evidence" value="ECO:0007669"/>
    <property type="project" value="UniProtKB-SubCell"/>
</dbReference>
<dbReference type="InterPro" id="IPR005503">
    <property type="entry name" value="FliL"/>
</dbReference>
<evidence type="ECO:0000256" key="10">
    <source>
        <dbReference type="RuleBase" id="RU364125"/>
    </source>
</evidence>
<sequence length="185" mass="19737">MAEQAKTQDAPPPKDKKKLFIIIGAAVALLVIGGGAAMFMGGSKGDKKGAHGEAKVEAKAEAKAEGGHGEAKAEGGHGEGKEGKPSASSYALEPFIVNIYDGQEIRYLKLKVEFEMVNPEVKAELDTKVAPLRDAILILLTTKTMQEIQDLQGKNTLREQILAASNRIAGANKVSKVYFTDFVVQ</sequence>
<keyword evidence="13" id="KW-1185">Reference proteome</keyword>
<evidence type="ECO:0000256" key="5">
    <source>
        <dbReference type="ARBA" id="ARBA00022500"/>
    </source>
</evidence>
<gene>
    <name evidence="12" type="primary">fliL</name>
    <name evidence="12" type="ORF">GMLC_08770</name>
</gene>
<evidence type="ECO:0000256" key="3">
    <source>
        <dbReference type="ARBA" id="ARBA00008281"/>
    </source>
</evidence>
<evidence type="ECO:0000256" key="6">
    <source>
        <dbReference type="ARBA" id="ARBA00022692"/>
    </source>
</evidence>
<dbReference type="EMBL" id="BLXZ01000002">
    <property type="protein sequence ID" value="GFO67298.1"/>
    <property type="molecule type" value="Genomic_DNA"/>
</dbReference>
<comment type="caution">
    <text evidence="12">The sequence shown here is derived from an EMBL/GenBank/DDBJ whole genome shotgun (WGS) entry which is preliminary data.</text>
</comment>
<evidence type="ECO:0000256" key="7">
    <source>
        <dbReference type="ARBA" id="ARBA00022779"/>
    </source>
</evidence>
<organism evidence="12 13">
    <name type="scientific">Geomonas limicola</name>
    <dbReference type="NCBI Taxonomy" id="2740186"/>
    <lineage>
        <taxon>Bacteria</taxon>
        <taxon>Pseudomonadati</taxon>
        <taxon>Thermodesulfobacteriota</taxon>
        <taxon>Desulfuromonadia</taxon>
        <taxon>Geobacterales</taxon>
        <taxon>Geobacteraceae</taxon>
        <taxon>Geomonas</taxon>
    </lineage>
</organism>
<proteinExistence type="inferred from homology"/>
<evidence type="ECO:0000256" key="8">
    <source>
        <dbReference type="ARBA" id="ARBA00022989"/>
    </source>
</evidence>
<dbReference type="Proteomes" id="UP000587586">
    <property type="component" value="Unassembled WGS sequence"/>
</dbReference>
<evidence type="ECO:0000313" key="13">
    <source>
        <dbReference type="Proteomes" id="UP000587586"/>
    </source>
</evidence>
<dbReference type="GO" id="GO:0009425">
    <property type="term" value="C:bacterial-type flagellum basal body"/>
    <property type="evidence" value="ECO:0007669"/>
    <property type="project" value="InterPro"/>
</dbReference>
<comment type="similarity">
    <text evidence="3 10">Belongs to the FliL family.</text>
</comment>
<keyword evidence="12" id="KW-0966">Cell projection</keyword>
<keyword evidence="12" id="KW-0282">Flagellum</keyword>
<evidence type="ECO:0000256" key="11">
    <source>
        <dbReference type="SAM" id="MobiDB-lite"/>
    </source>
</evidence>
<dbReference type="GO" id="GO:0006935">
    <property type="term" value="P:chemotaxis"/>
    <property type="evidence" value="ECO:0007669"/>
    <property type="project" value="UniProtKB-KW"/>
</dbReference>
<accession>A0A6V8N429</accession>
<dbReference type="PANTHER" id="PTHR35091">
    <property type="entry name" value="FLAGELLAR PROTEIN FLIL"/>
    <property type="match status" value="1"/>
</dbReference>
<reference evidence="13" key="1">
    <citation type="submission" date="2020-06" db="EMBL/GenBank/DDBJ databases">
        <title>Draft genomic sequecing of Geomonas sp. Red745.</title>
        <authorList>
            <person name="Itoh H."/>
            <person name="Xu Z.X."/>
            <person name="Ushijima N."/>
            <person name="Masuda Y."/>
            <person name="Shiratori Y."/>
            <person name="Senoo K."/>
        </authorList>
    </citation>
    <scope>NUCLEOTIDE SEQUENCE [LARGE SCALE GENOMIC DNA]</scope>
    <source>
        <strain evidence="13">Red745</strain>
    </source>
</reference>
<keyword evidence="4 10" id="KW-1003">Cell membrane</keyword>
<keyword evidence="9 10" id="KW-0472">Membrane</keyword>
<feature type="transmembrane region" description="Helical" evidence="10">
    <location>
        <begin position="19"/>
        <end position="39"/>
    </location>
</feature>